<comment type="caution">
    <text evidence="2">The sequence shown here is derived from an EMBL/GenBank/DDBJ whole genome shotgun (WGS) entry which is preliminary data.</text>
</comment>
<dbReference type="Gene3D" id="3.40.50.11200">
    <property type="match status" value="1"/>
</dbReference>
<organism evidence="2 3">
    <name type="scientific">Paraburkholderia haematera</name>
    <dbReference type="NCBI Taxonomy" id="2793077"/>
    <lineage>
        <taxon>Bacteria</taxon>
        <taxon>Pseudomonadati</taxon>
        <taxon>Pseudomonadota</taxon>
        <taxon>Betaproteobacteria</taxon>
        <taxon>Burkholderiales</taxon>
        <taxon>Burkholderiaceae</taxon>
        <taxon>Paraburkholderia</taxon>
    </lineage>
</organism>
<sequence length="157" mass="17502">MGGSSGRGSGTLGDTKALEQRAKEILTQTEGRKNVFISFAYEDVDEVNLLRAQAKNEKNDLEFNDWSVKVPYESERAEYIRQKLRERIEQSSVTVVYVSKHTASSEWVKWEVEKSLELGKRVVAVYAGTDSPTLPGYLKSESIDLVPWADLAAALGS</sequence>
<dbReference type="SUPFAM" id="SSF52200">
    <property type="entry name" value="Toll/Interleukin receptor TIR domain"/>
    <property type="match status" value="1"/>
</dbReference>
<dbReference type="InterPro" id="IPR015032">
    <property type="entry name" value="ThsB__TIR-like_domain"/>
</dbReference>
<accession>A0ABN7N0J7</accession>
<dbReference type="InterPro" id="IPR035897">
    <property type="entry name" value="Toll_tir_struct_dom_sf"/>
</dbReference>
<dbReference type="PROSITE" id="PS50104">
    <property type="entry name" value="TIR"/>
    <property type="match status" value="1"/>
</dbReference>
<dbReference type="EMBL" id="CAJNBK010000046">
    <property type="protein sequence ID" value="CAE6837517.1"/>
    <property type="molecule type" value="Genomic_DNA"/>
</dbReference>
<evidence type="ECO:0000259" key="1">
    <source>
        <dbReference type="PROSITE" id="PS50104"/>
    </source>
</evidence>
<feature type="domain" description="TIR" evidence="1">
    <location>
        <begin position="31"/>
        <end position="155"/>
    </location>
</feature>
<evidence type="ECO:0000313" key="3">
    <source>
        <dbReference type="Proteomes" id="UP000672526"/>
    </source>
</evidence>
<protein>
    <recommendedName>
        <fullName evidence="1">TIR domain-containing protein</fullName>
    </recommendedName>
</protein>
<name>A0ABN7N0J7_9BURK</name>
<dbReference type="RefSeq" id="WP_211617380.1">
    <property type="nucleotide sequence ID" value="NZ_CAJNBK010000046.1"/>
</dbReference>
<dbReference type="Pfam" id="PF08937">
    <property type="entry name" value="ThsB_TIR"/>
    <property type="match status" value="1"/>
</dbReference>
<evidence type="ECO:0000313" key="2">
    <source>
        <dbReference type="EMBL" id="CAE6837517.1"/>
    </source>
</evidence>
<dbReference type="InterPro" id="IPR000157">
    <property type="entry name" value="TIR_dom"/>
</dbReference>
<reference evidence="2 3" key="1">
    <citation type="submission" date="2021-02" db="EMBL/GenBank/DDBJ databases">
        <authorList>
            <person name="Vanwijnsberghe S."/>
        </authorList>
    </citation>
    <scope>NUCLEOTIDE SEQUENCE [LARGE SCALE GENOMIC DNA]</scope>
    <source>
        <strain evidence="2 3">LMG 31837</strain>
    </source>
</reference>
<dbReference type="Proteomes" id="UP000672526">
    <property type="component" value="Unassembled WGS sequence"/>
</dbReference>
<proteinExistence type="predicted"/>
<gene>
    <name evidence="2" type="ORF">R69888_06840</name>
</gene>
<keyword evidence="3" id="KW-1185">Reference proteome</keyword>